<comment type="caution">
    <text evidence="1">The sequence shown here is derived from an EMBL/GenBank/DDBJ whole genome shotgun (WGS) entry which is preliminary data.</text>
</comment>
<name>A0AAD6D9C6_9EURO</name>
<evidence type="ECO:0000313" key="1">
    <source>
        <dbReference type="EMBL" id="KAJ5557400.1"/>
    </source>
</evidence>
<dbReference type="EMBL" id="JAQIZZ010000001">
    <property type="protein sequence ID" value="KAJ5557400.1"/>
    <property type="molecule type" value="Genomic_DNA"/>
</dbReference>
<evidence type="ECO:0008006" key="3">
    <source>
        <dbReference type="Google" id="ProtNLM"/>
    </source>
</evidence>
<proteinExistence type="predicted"/>
<organism evidence="1 2">
    <name type="scientific">Penicillium frequentans</name>
    <dbReference type="NCBI Taxonomy" id="3151616"/>
    <lineage>
        <taxon>Eukaryota</taxon>
        <taxon>Fungi</taxon>
        <taxon>Dikarya</taxon>
        <taxon>Ascomycota</taxon>
        <taxon>Pezizomycotina</taxon>
        <taxon>Eurotiomycetes</taxon>
        <taxon>Eurotiomycetidae</taxon>
        <taxon>Eurotiales</taxon>
        <taxon>Aspergillaceae</taxon>
        <taxon>Penicillium</taxon>
    </lineage>
</organism>
<dbReference type="Proteomes" id="UP001220324">
    <property type="component" value="Unassembled WGS sequence"/>
</dbReference>
<accession>A0AAD6D9C6</accession>
<protein>
    <recommendedName>
        <fullName evidence="3">Aminoglycoside phosphotransferase domain-containing protein</fullName>
    </recommendedName>
</protein>
<dbReference type="PANTHER" id="PTHR21310:SF37">
    <property type="entry name" value="AMINOGLYCOSIDE PHOSPHOTRANSFERASE DOMAIN-CONTAINING PROTEIN"/>
    <property type="match status" value="1"/>
</dbReference>
<dbReference type="AlphaFoldDB" id="A0AAD6D9C6"/>
<reference evidence="1 2" key="1">
    <citation type="journal article" date="2023" name="IMA Fungus">
        <title>Comparative genomic study of the Penicillium genus elucidates a diverse pangenome and 15 lateral gene transfer events.</title>
        <authorList>
            <person name="Petersen C."/>
            <person name="Sorensen T."/>
            <person name="Nielsen M.R."/>
            <person name="Sondergaard T.E."/>
            <person name="Sorensen J.L."/>
            <person name="Fitzpatrick D.A."/>
            <person name="Frisvad J.C."/>
            <person name="Nielsen K.L."/>
        </authorList>
    </citation>
    <scope>NUCLEOTIDE SEQUENCE [LARGE SCALE GENOMIC DNA]</scope>
    <source>
        <strain evidence="1 2">IBT 35679</strain>
    </source>
</reference>
<sequence length="443" mass="51454">MSAHSVSSSRPSSWDSRTVDYATPEFEEFEDSINFHELCAVASSYRDGMLCEYVKYEIKFSDGIVWIARFPLAYQCYLSEEMSASYAATLKLLKKKTTLPVPEIYGSFARSDESNKVNATYVLTQRPEGRILPSLDYEDCDDPGHYTDRHSTKEFAQARKIHGQWTDIMLQLTCLPFDKIGSLQEGPDGEFFVGPVLHPAYARFKEKTSIYRGFEPHLKGPYSSTAEYYGAAAELGRAFSLVDPCYEDSEMDSDFKYEVVGEYELFTEFQEKIINEKYANGPFYLMWDFELGETLIDDNFNIVGINEFSGLVVDLPSFCQMPEFQRSNSYCGYVDDYKDFAKIFMNRHSQYPESALHTRKVRREMMASAETVLDFEMGLFSIFAGPNLSKLFEELWKRPYDRKVEFQRLADTRPWFKALHEKWKPRSTFSKWVSWVLGLWRSF</sequence>
<keyword evidence="2" id="KW-1185">Reference proteome</keyword>
<evidence type="ECO:0000313" key="2">
    <source>
        <dbReference type="Proteomes" id="UP001220324"/>
    </source>
</evidence>
<dbReference type="InterPro" id="IPR051678">
    <property type="entry name" value="AGP_Transferase"/>
</dbReference>
<gene>
    <name evidence="1" type="ORF">N7494_001315</name>
</gene>
<dbReference type="PANTHER" id="PTHR21310">
    <property type="entry name" value="AMINOGLYCOSIDE PHOSPHOTRANSFERASE-RELATED-RELATED"/>
    <property type="match status" value="1"/>
</dbReference>